<dbReference type="EMBL" id="BARV01011331">
    <property type="protein sequence ID" value="GAI06596.1"/>
    <property type="molecule type" value="Genomic_DNA"/>
</dbReference>
<organism evidence="1">
    <name type="scientific">marine sediment metagenome</name>
    <dbReference type="NCBI Taxonomy" id="412755"/>
    <lineage>
        <taxon>unclassified sequences</taxon>
        <taxon>metagenomes</taxon>
        <taxon>ecological metagenomes</taxon>
    </lineage>
</organism>
<comment type="caution">
    <text evidence="1">The sequence shown here is derived from an EMBL/GenBank/DDBJ whole genome shotgun (WGS) entry which is preliminary data.</text>
</comment>
<accession>X1LL92</accession>
<dbReference type="AlphaFoldDB" id="X1LL92"/>
<feature type="non-terminal residue" evidence="1">
    <location>
        <position position="1"/>
    </location>
</feature>
<sequence length="227" mass="23401">AAEGVTTSAGEGTGLSLVDAGLAGAGANSFVSMMAVIYPGDPQKVDSKDITAFNDGTGGVTVASAFKGGQVAAGVPYKIITFRFVPAEVAALIALVNALATGIAGATGIFHEQADVAFDVPAVLAAEADIFDLDDADTRYIVRSLRLKCVDPGAETVTVRLYELVDDVLTEVKSFAITNANFTTFFSLMDMFGLPHLAGDELQVTVQATAVGPYAVTGQYSHGKTNV</sequence>
<proteinExistence type="predicted"/>
<name>X1LL92_9ZZZZ</name>
<gene>
    <name evidence="1" type="ORF">S06H3_21537</name>
</gene>
<evidence type="ECO:0000313" key="1">
    <source>
        <dbReference type="EMBL" id="GAI06596.1"/>
    </source>
</evidence>
<protein>
    <submittedName>
        <fullName evidence="1">Uncharacterized protein</fullName>
    </submittedName>
</protein>
<reference evidence="1" key="1">
    <citation type="journal article" date="2014" name="Front. Microbiol.">
        <title>High frequency of phylogenetically diverse reductive dehalogenase-homologous genes in deep subseafloor sedimentary metagenomes.</title>
        <authorList>
            <person name="Kawai M."/>
            <person name="Futagami T."/>
            <person name="Toyoda A."/>
            <person name="Takaki Y."/>
            <person name="Nishi S."/>
            <person name="Hori S."/>
            <person name="Arai W."/>
            <person name="Tsubouchi T."/>
            <person name="Morono Y."/>
            <person name="Uchiyama I."/>
            <person name="Ito T."/>
            <person name="Fujiyama A."/>
            <person name="Inagaki F."/>
            <person name="Takami H."/>
        </authorList>
    </citation>
    <scope>NUCLEOTIDE SEQUENCE</scope>
    <source>
        <strain evidence="1">Expedition CK06-06</strain>
    </source>
</reference>